<dbReference type="PANTHER" id="PTHR46601:SF2">
    <property type="entry name" value="UBIQUITIN-LIKE PROTEASE FAMILY PROFILE DOMAIN-CONTAINING PROTEIN"/>
    <property type="match status" value="1"/>
</dbReference>
<comment type="caution">
    <text evidence="1">The sequence shown here is derived from an EMBL/GenBank/DDBJ whole genome shotgun (WGS) entry which is preliminary data.</text>
</comment>
<name>A0A922M2K3_SPOEX</name>
<sequence>MHTYQKAEKNVTTKKTLKQVQRGKVRDLVTEFKAEFSKFKRHYYNWKEQQRQYQICIKNLGIKEIAILIDFSENYDCKLGAEIQSMHSGAAKNSITLHCGMIYWIGMSQSFVTISDNTCHGPNAIWAHLLPILQFVKRSDPTIEIIHFFSDGPSSQYRQKKIFFLIKLFTTKLKLKYITWSFSESGYSKGVADGIGGAVKRQLDRRVAYGHNVTDADDAYQHLSTSMKSVKCFKVSDSDIENMNKIIPTDLIAVPQTIKLHQIISVDAGRIRHRQLRCFCGDERGLCICLNPETHSFDSDRSHRGSRSVSVVGIDVALYNKNRVVPTTFVDKTDHGGHDAPIFLDSNQNAAFIAENDQSNPDVQTISIIDLENVPQDESDGGITTVADIAPCSKTDQSDLNIVDFTVSLSQNANPTDSVMEINLNVDDVLNLEVFDNVIKYPQPGFDIVLDTVDTLTKYDTVGCLTEEKENENKIKRKNNTLASENGPSKKKLKVILPIKEEKCRERSLKTIIHRNFTCHMCKMRKLYVIKDMTKCIACKNWVCRSCCNQPAIDYICDRCFESD</sequence>
<dbReference type="EMBL" id="JACEFF010000898">
    <property type="protein sequence ID" value="KAH9628695.1"/>
    <property type="molecule type" value="Genomic_DNA"/>
</dbReference>
<accession>A0A922M2K3</accession>
<evidence type="ECO:0000313" key="1">
    <source>
        <dbReference type="EMBL" id="KAH9628695.1"/>
    </source>
</evidence>
<reference evidence="1" key="1">
    <citation type="journal article" date="2021" name="G3 (Bethesda)">
        <title>Genome and transcriptome analysis of the beet armyworm Spodoptera exigua reveals targets for pest control. .</title>
        <authorList>
            <person name="Simon S."/>
            <person name="Breeschoten T."/>
            <person name="Jansen H.J."/>
            <person name="Dirks R.P."/>
            <person name="Schranz M.E."/>
            <person name="Ros V.I.D."/>
        </authorList>
    </citation>
    <scope>NUCLEOTIDE SEQUENCE</scope>
    <source>
        <strain evidence="1">TB_SE_WUR_2020</strain>
    </source>
</reference>
<dbReference type="AlphaFoldDB" id="A0A922M2K3"/>
<gene>
    <name evidence="1" type="ORF">HF086_008636</name>
</gene>
<organism evidence="1 2">
    <name type="scientific">Spodoptera exigua</name>
    <name type="common">Beet armyworm</name>
    <name type="synonym">Noctua fulgens</name>
    <dbReference type="NCBI Taxonomy" id="7107"/>
    <lineage>
        <taxon>Eukaryota</taxon>
        <taxon>Metazoa</taxon>
        <taxon>Ecdysozoa</taxon>
        <taxon>Arthropoda</taxon>
        <taxon>Hexapoda</taxon>
        <taxon>Insecta</taxon>
        <taxon>Pterygota</taxon>
        <taxon>Neoptera</taxon>
        <taxon>Endopterygota</taxon>
        <taxon>Lepidoptera</taxon>
        <taxon>Glossata</taxon>
        <taxon>Ditrysia</taxon>
        <taxon>Noctuoidea</taxon>
        <taxon>Noctuidae</taxon>
        <taxon>Amphipyrinae</taxon>
        <taxon>Spodoptera</taxon>
    </lineage>
</organism>
<dbReference type="PANTHER" id="PTHR46601">
    <property type="entry name" value="ULP_PROTEASE DOMAIN-CONTAINING PROTEIN"/>
    <property type="match status" value="1"/>
</dbReference>
<proteinExistence type="predicted"/>
<evidence type="ECO:0000313" key="2">
    <source>
        <dbReference type="Proteomes" id="UP000814243"/>
    </source>
</evidence>
<protein>
    <submittedName>
        <fullName evidence="1">Uncharacterized protein</fullName>
    </submittedName>
</protein>
<dbReference type="Proteomes" id="UP000814243">
    <property type="component" value="Unassembled WGS sequence"/>
</dbReference>